<proteinExistence type="predicted"/>
<name>A0A1A8ZZC3_9ACTN</name>
<accession>A0A1A8ZZC3</accession>
<protein>
    <recommendedName>
        <fullName evidence="1">GmrSD restriction endonucleases C-terminal domain-containing protein</fullName>
    </recommendedName>
</protein>
<dbReference type="PANTHER" id="PTHR24094:SF15">
    <property type="entry name" value="AMP-DEPENDENT SYNTHETASE_LIGASE DOMAIN-CONTAINING PROTEIN-RELATED"/>
    <property type="match status" value="1"/>
</dbReference>
<evidence type="ECO:0000313" key="3">
    <source>
        <dbReference type="Proteomes" id="UP000198765"/>
    </source>
</evidence>
<dbReference type="RefSeq" id="WP_091196747.1">
    <property type="nucleotide sequence ID" value="NZ_LT594324.1"/>
</dbReference>
<evidence type="ECO:0000313" key="2">
    <source>
        <dbReference type="EMBL" id="SBT49240.1"/>
    </source>
</evidence>
<evidence type="ECO:0000259" key="1">
    <source>
        <dbReference type="Pfam" id="PF07510"/>
    </source>
</evidence>
<dbReference type="OrthoDB" id="5196645at2"/>
<gene>
    <name evidence="2" type="ORF">GA0070621_3388</name>
</gene>
<reference evidence="2 3" key="1">
    <citation type="submission" date="2016-06" db="EMBL/GenBank/DDBJ databases">
        <authorList>
            <person name="Kjaerup R.B."/>
            <person name="Dalgaard T.S."/>
            <person name="Juul-Madsen H.R."/>
        </authorList>
    </citation>
    <scope>NUCLEOTIDE SEQUENCE [LARGE SCALE GENOMIC DNA]</scope>
    <source>
        <strain evidence="2 3">DSM 45248</strain>
    </source>
</reference>
<dbReference type="PANTHER" id="PTHR24094">
    <property type="entry name" value="SECRETED PROTEIN"/>
    <property type="match status" value="1"/>
</dbReference>
<dbReference type="EMBL" id="LT594324">
    <property type="protein sequence ID" value="SBT49240.1"/>
    <property type="molecule type" value="Genomic_DNA"/>
</dbReference>
<dbReference type="PATRIC" id="fig|299146.4.peg.3515"/>
<dbReference type="InterPro" id="IPR011089">
    <property type="entry name" value="GmrSD_C"/>
</dbReference>
<dbReference type="AlphaFoldDB" id="A0A1A8ZZC3"/>
<organism evidence="2 3">
    <name type="scientific">Micromonospora narathiwatensis</name>
    <dbReference type="NCBI Taxonomy" id="299146"/>
    <lineage>
        <taxon>Bacteria</taxon>
        <taxon>Bacillati</taxon>
        <taxon>Actinomycetota</taxon>
        <taxon>Actinomycetes</taxon>
        <taxon>Micromonosporales</taxon>
        <taxon>Micromonosporaceae</taxon>
        <taxon>Micromonospora</taxon>
    </lineage>
</organism>
<dbReference type="Pfam" id="PF07510">
    <property type="entry name" value="GmrSD_C"/>
    <property type="match status" value="1"/>
</dbReference>
<dbReference type="Proteomes" id="UP000198765">
    <property type="component" value="Chromosome I"/>
</dbReference>
<keyword evidence="3" id="KW-1185">Reference proteome</keyword>
<sequence>MVRMSLRRTVAALSALVAATALVVGLGEPAWAALPPGIPTKATAQSQLNSLTVRAEGASSAYDRSLFPHWITIEGACDTRKYVLKYDGSNVTVDSQCKPTSGSWYSDYDGVTTTDSSTFDIDHLVPLAEAWNSGADTWTTAKRRDFANDVSSPQLWAVSASTNRSKGDKDPAKWMPPRTAVHCDYVKGWINVKYRYGLAVDSTEKTALQNTLNTRC</sequence>
<feature type="domain" description="GmrSD restriction endonucleases C-terminal" evidence="1">
    <location>
        <begin position="109"/>
        <end position="208"/>
    </location>
</feature>